<evidence type="ECO:0000313" key="1">
    <source>
        <dbReference type="EMBL" id="MBF9151708.1"/>
    </source>
</evidence>
<keyword evidence="2" id="KW-1185">Reference proteome</keyword>
<name>A0ABS0HHS0_9SPHN</name>
<gene>
    <name evidence="1" type="ORF">I2488_11900</name>
</gene>
<reference evidence="1 2" key="1">
    <citation type="submission" date="2020-11" db="EMBL/GenBank/DDBJ databases">
        <title>The genome sequence of Novosphingobium sp. 1Y9A.</title>
        <authorList>
            <person name="Liu Y."/>
        </authorList>
    </citation>
    <scope>NUCLEOTIDE SEQUENCE [LARGE SCALE GENOMIC DNA]</scope>
    <source>
        <strain evidence="1 2">1Y9A</strain>
    </source>
</reference>
<proteinExistence type="predicted"/>
<comment type="caution">
    <text evidence="1">The sequence shown here is derived from an EMBL/GenBank/DDBJ whole genome shotgun (WGS) entry which is preliminary data.</text>
</comment>
<protein>
    <submittedName>
        <fullName evidence="1">Uncharacterized protein</fullName>
    </submittedName>
</protein>
<organism evidence="1 2">
    <name type="scientific">Novosphingobium jiangmenense</name>
    <dbReference type="NCBI Taxonomy" id="2791981"/>
    <lineage>
        <taxon>Bacteria</taxon>
        <taxon>Pseudomonadati</taxon>
        <taxon>Pseudomonadota</taxon>
        <taxon>Alphaproteobacteria</taxon>
        <taxon>Sphingomonadales</taxon>
        <taxon>Sphingomonadaceae</taxon>
        <taxon>Novosphingobium</taxon>
    </lineage>
</organism>
<dbReference type="Proteomes" id="UP000600799">
    <property type="component" value="Unassembled WGS sequence"/>
</dbReference>
<accession>A0ABS0HHS0</accession>
<dbReference type="EMBL" id="JADQDC010000007">
    <property type="protein sequence ID" value="MBF9151708.1"/>
    <property type="molecule type" value="Genomic_DNA"/>
</dbReference>
<dbReference type="RefSeq" id="WP_214652354.1">
    <property type="nucleotide sequence ID" value="NZ_JADQDC010000007.1"/>
</dbReference>
<sequence length="331" mass="36117">MLEALTPDTLRTRLRLSSDPDGSPAVGSVAEVARTCVRAWRSPARARVTAYLHRQFLAAGFAEDLVRGRVSDVVDALIDVGDITPVRLGGKASLVLSRQRWIAIAPDDFAFLGNVDAERPAAGVLDGYVRRSASLPEHASAEDFALFMGAPGYRRHLARRTAGSGDGAIQEFWATLTSALRHDGQPLDPSQMRAVIDPPGSHNGYFGQHNQPTVSGRWKLSAPEGVWCGARPGRSANEWHPILIGVSGSEVVSLDLFDWDEWAWALLARGYAVGAPERSEWKSDTLSFQHPVPAHYLRAMRLLARPGEKRWTWIISAGAHAAFSGWLETAL</sequence>
<evidence type="ECO:0000313" key="2">
    <source>
        <dbReference type="Proteomes" id="UP000600799"/>
    </source>
</evidence>